<accession>A0A2I0V2B3</accession>
<gene>
    <name evidence="1" type="ORF">CRI88_08710</name>
</gene>
<dbReference type="AlphaFoldDB" id="A0A2I0V2B3"/>
<proteinExistence type="predicted"/>
<evidence type="ECO:0000313" key="1">
    <source>
        <dbReference type="EMBL" id="PKU52434.1"/>
    </source>
</evidence>
<dbReference type="EMBL" id="PDFK01000002">
    <property type="protein sequence ID" value="PKU52434.1"/>
    <property type="molecule type" value="Genomic_DNA"/>
</dbReference>
<name>A0A2I0V2B3_9BACI</name>
<comment type="caution">
    <text evidence="1">The sequence shown here is derived from an EMBL/GenBank/DDBJ whole genome shotgun (WGS) entry which is preliminary data.</text>
</comment>
<protein>
    <submittedName>
        <fullName evidence="1">Uncharacterized protein</fullName>
    </submittedName>
</protein>
<reference evidence="1 2" key="1">
    <citation type="submission" date="2017-10" db="EMBL/GenBank/DDBJ databases">
        <title>Draft genome of Lysinibacillus fusiformis strain Juneja, a laboratory-derived pathogen of Drosophila melanogaster.</title>
        <authorList>
            <person name="Smith B.R."/>
            <person name="Unckless R.L."/>
        </authorList>
    </citation>
    <scope>NUCLEOTIDE SEQUENCE [LARGE SCALE GENOMIC DNA]</scope>
    <source>
        <strain evidence="1 2">Juneja</strain>
    </source>
</reference>
<dbReference type="Proteomes" id="UP000234956">
    <property type="component" value="Unassembled WGS sequence"/>
</dbReference>
<organism evidence="1 2">
    <name type="scientific">Lysinibacillus fusiformis</name>
    <dbReference type="NCBI Taxonomy" id="28031"/>
    <lineage>
        <taxon>Bacteria</taxon>
        <taxon>Bacillati</taxon>
        <taxon>Bacillota</taxon>
        <taxon>Bacilli</taxon>
        <taxon>Bacillales</taxon>
        <taxon>Bacillaceae</taxon>
        <taxon>Lysinibacillus</taxon>
    </lineage>
</organism>
<sequence length="62" mass="7133">MPFFIVLKNKIIHRIDVKGENGFPWQATCFPVGEPLRVRTLAHGSLLAFQSIKIFLFSKVFK</sequence>
<evidence type="ECO:0000313" key="2">
    <source>
        <dbReference type="Proteomes" id="UP000234956"/>
    </source>
</evidence>